<evidence type="ECO:0000256" key="1">
    <source>
        <dbReference type="ARBA" id="ARBA00004123"/>
    </source>
</evidence>
<evidence type="ECO:0000256" key="3">
    <source>
        <dbReference type="ARBA" id="ARBA00023242"/>
    </source>
</evidence>
<dbReference type="Proteomes" id="UP000038830">
    <property type="component" value="Unassembled WGS sequence"/>
</dbReference>
<feature type="region of interest" description="Disordered" evidence="5">
    <location>
        <begin position="1541"/>
        <end position="1593"/>
    </location>
</feature>
<feature type="coiled-coil region" evidence="4">
    <location>
        <begin position="1003"/>
        <end position="1030"/>
    </location>
</feature>
<dbReference type="EMBL" id="CDQK01000003">
    <property type="protein sequence ID" value="CEP22085.1"/>
    <property type="molecule type" value="Genomic_DNA"/>
</dbReference>
<organism evidence="6 7">
    <name type="scientific">Cyberlindnera jadinii (strain ATCC 18201 / CBS 1600 / BCRC 20928 / JCM 3617 / NBRC 0987 / NRRL Y-1542)</name>
    <name type="common">Torula yeast</name>
    <name type="synonym">Candida utilis</name>
    <dbReference type="NCBI Taxonomy" id="983966"/>
    <lineage>
        <taxon>Eukaryota</taxon>
        <taxon>Fungi</taxon>
        <taxon>Dikarya</taxon>
        <taxon>Ascomycota</taxon>
        <taxon>Saccharomycotina</taxon>
        <taxon>Saccharomycetes</taxon>
        <taxon>Phaffomycetales</taxon>
        <taxon>Phaffomycetaceae</taxon>
        <taxon>Cyberlindnera</taxon>
    </lineage>
</organism>
<keyword evidence="3" id="KW-0539">Nucleus</keyword>
<keyword evidence="4" id="KW-0175">Coiled coil</keyword>
<feature type="compositionally biased region" description="Basic and acidic residues" evidence="5">
    <location>
        <begin position="316"/>
        <end position="328"/>
    </location>
</feature>
<name>A0A0H5C2C5_CYBJN</name>
<proteinExistence type="inferred from homology"/>
<dbReference type="GO" id="GO:0000417">
    <property type="term" value="C:HIR complex"/>
    <property type="evidence" value="ECO:0007669"/>
    <property type="project" value="TreeGrafter"/>
</dbReference>
<evidence type="ECO:0000256" key="2">
    <source>
        <dbReference type="ARBA" id="ARBA00007335"/>
    </source>
</evidence>
<dbReference type="InterPro" id="IPR033053">
    <property type="entry name" value="Hir3/CABIN1"/>
</dbReference>
<sequence>MVKKNSNVNINKDQNKCPEGTSSMFAALNVSEEVTALDAEEHTRELQIEEGFKVFQQALKHQKNCSFDEAKELYKELFRIDIISNELVTSPLIRTLRYLAHRNRGLLYFDELRNKIDTIDPLEAIKILDNSVEDLVNSLVHNDGDNNIINLLIAIFKLFGKERLSRFTVEYELTKEDNEDVIINVNTRMNAPVLRPYLKELTLIKDKLSYKSENVESTFKLPDVSFLQRVKKYLDERQQDATIDRKKCIELSELSVKEILSALSLPLSRSKAKYQRFMDAYQLREDIIVDFKFEIPEDISPKSTLEATEIKSDHNVEEAKRQCTDEVQQRVSKRTKTSDDDPVSNDFLSYGQRFLSAVGSLLGQDIRYPLTGELAAASGDFVVLLNNWNQKCSMFLLDSSQDHDDLSITEIINSNSANEKKITNDIDETSAMKGIKEFVEDINKTSYSYSEVRIKFLQFFMSKFDGGGSLIERYFLGPGSYAIIEGLVIAVEDQLLDIIPMVSVLEVLLEYLLRLKLESKTKGINGKQLQDIEFSILHVDKCFLKWLKHLEEVELEDKDQLRLKWCKLLYIQHLPKFDLEFLQDELSLLVERCEIVLDKDVISFVNFNFIPSLSTKSIKSQKDKIDLITTFEKTLNSNDGDNAESEELLEALLLDSSPKASLVAPPSMKKLVNESGVGPQLRLWKTLLRSYAKRLDYKSYTTALFKLFGFLLKRISGDSYSSLPEVQRTQTLLTVLGSIANFLEELLSMMAECNWNSSGMDQSLMPVAISIFEIVYPFCLQEVSKTDTKPRFVLKLRDLILNVLSLIILLNNEKDDTSIEVCIDLLSVIHEEIGRLKFCDASSGKFLQLSQNMLKTADPTKFEYDILQHLNCRFHISISSENFTPFDHGTSKVELDITSSIQFSNYLFSVLSKKKDPLVSIPKPDLKSALDSFYEAIGDPDLEDSYIFHNKSVLDQFLAQPLDLPVLKSAFCGDLSLELRRLRGETQKIISQGLYYLEAAANLNMFKARKKQAQGKVSDLENVVKQLTSDLLSGTNRMETWLLLGEAYSLQVEDDLTWTSDKLNSLEKKNAVATTQKKSILCYSVALSMFLQQNTSMNSTGARICNLFSKELYHSLMKPLDKYAFLGTTENSLLNVNEIIAKRTTLDDRKANIVIKLALKLIKMSLNYDQSSWVSYFYLAKVLHKLHQNPLKIINASLKSCSLNYGIIDSGYQLCSFIHKYYTAGMITESKGADKLKEAKLFSDLPAPETLEHGLSSLLILALRRLISLDKKKWHHRPKYRIAKIYCELGEYRKAADEMETFVLLKSMNKSLINIWKTDMEAPGKHFVYTYQYCLFYINISGHLCDIERLSLFIKKLRRFGASIIDLPDAWDKSCNKICYLMRQLLHVDHGYTDVEVPKLLYSEFMVRQQKLTDMLENNPLSDTDIFFIVLLYEISEVRRMNNGFGATSLIDDTLNAVYLKYYLRKLDDQPELQVTASGPPDPSVKTKVARRDIITAATTMLKKLDTKIKDYKIAEDGHFKIPEDMITELRSLDVSPVAADVTASPRSDKGLTSSPNERVAPATPSVDADNNVQSEEETFHTPQATPSKLLPK</sequence>
<comment type="similarity">
    <text evidence="2">Belongs to the HIR3 family.</text>
</comment>
<reference evidence="7" key="1">
    <citation type="journal article" date="2015" name="J. Biotechnol.">
        <title>The structure of the Cyberlindnera jadinii genome and its relation to Candida utilis analyzed by the occurrence of single nucleotide polymorphisms.</title>
        <authorList>
            <person name="Rupp O."/>
            <person name="Brinkrolf K."/>
            <person name="Buerth C."/>
            <person name="Kunigo M."/>
            <person name="Schneider J."/>
            <person name="Jaenicke S."/>
            <person name="Goesmann A."/>
            <person name="Puehler A."/>
            <person name="Jaeger K.-E."/>
            <person name="Ernst J.F."/>
        </authorList>
    </citation>
    <scope>NUCLEOTIDE SEQUENCE [LARGE SCALE GENOMIC DNA]</scope>
    <source>
        <strain evidence="7">ATCC 18201 / CBS 1600 / BCRC 20928 / JCM 3617 / NBRC 0987 / NRRL Y-1542</strain>
    </source>
</reference>
<accession>A0A0H5C2C5</accession>
<dbReference type="GO" id="GO:0006325">
    <property type="term" value="P:chromatin organization"/>
    <property type="evidence" value="ECO:0007669"/>
    <property type="project" value="InterPro"/>
</dbReference>
<evidence type="ECO:0000313" key="6">
    <source>
        <dbReference type="EMBL" id="CEP22085.1"/>
    </source>
</evidence>
<feature type="region of interest" description="Disordered" evidence="5">
    <location>
        <begin position="316"/>
        <end position="342"/>
    </location>
</feature>
<evidence type="ECO:0000256" key="5">
    <source>
        <dbReference type="SAM" id="MobiDB-lite"/>
    </source>
</evidence>
<evidence type="ECO:0000256" key="4">
    <source>
        <dbReference type="SAM" id="Coils"/>
    </source>
</evidence>
<protein>
    <submittedName>
        <fullName evidence="6">Histone transcription regulator 3 homolog</fullName>
    </submittedName>
</protein>
<gene>
    <name evidence="6" type="primary">HIR3</name>
    <name evidence="6" type="ORF">BN1211_2353</name>
</gene>
<dbReference type="PANTHER" id="PTHR15502">
    <property type="entry name" value="CALCINEURIN-BINDING PROTEIN CABIN 1-RELATED"/>
    <property type="match status" value="1"/>
</dbReference>
<dbReference type="GO" id="GO:0031491">
    <property type="term" value="F:nucleosome binding"/>
    <property type="evidence" value="ECO:0007669"/>
    <property type="project" value="TreeGrafter"/>
</dbReference>
<comment type="subcellular location">
    <subcellularLocation>
        <location evidence="1">Nucleus</location>
    </subcellularLocation>
</comment>
<evidence type="ECO:0000313" key="7">
    <source>
        <dbReference type="Proteomes" id="UP000038830"/>
    </source>
</evidence>
<dbReference type="GO" id="GO:0005634">
    <property type="term" value="C:nucleus"/>
    <property type="evidence" value="ECO:0007669"/>
    <property type="project" value="UniProtKB-SubCell"/>
</dbReference>
<dbReference type="PANTHER" id="PTHR15502:SF7">
    <property type="entry name" value="CALCINEURIN-BINDING PROTEIN CABIN-1"/>
    <property type="match status" value="1"/>
</dbReference>